<protein>
    <recommendedName>
        <fullName evidence="3">Phosphoglycerate mutase</fullName>
    </recommendedName>
</protein>
<accession>A0AAN7WSC7</accession>
<evidence type="ECO:0008006" key="3">
    <source>
        <dbReference type="Google" id="ProtNLM"/>
    </source>
</evidence>
<dbReference type="PANTHER" id="PTHR48100">
    <property type="entry name" value="BROAD-SPECIFICITY PHOSPHATASE YOR283W-RELATED"/>
    <property type="match status" value="1"/>
</dbReference>
<dbReference type="InterPro" id="IPR029033">
    <property type="entry name" value="His_PPase_superfam"/>
</dbReference>
<sequence length="290" mass="33527">MTITKTFRALPGYFIAFPNENAKPVDSSKINHLELNECKSWKQLYDSIPKDTPTHEYKILIVARHGQGYHNAAIDRYGEDKWDEYWSMLEGDEHGEWVDSKLTPLGKKQVFNTGSNVILPIIQDLGFLPHIYFSSPMRRCLETFIESWTPVFCRFLPPETEVSPFILENLRETLGEHTCDKRVDHSIAVEEYQNYKMKSNNVITWKYSENYPEVDQLWSADWREPQSEMDARVNNGLIEVFEKLSPEEKLVSITCHSGVIGSILRNLKHPEIQNLDTGKIVAVVVEVAKH</sequence>
<dbReference type="Gene3D" id="3.40.50.1240">
    <property type="entry name" value="Phosphoglycerate mutase-like"/>
    <property type="match status" value="1"/>
</dbReference>
<dbReference type="CDD" id="cd07040">
    <property type="entry name" value="HP"/>
    <property type="match status" value="1"/>
</dbReference>
<dbReference type="GO" id="GO:0005737">
    <property type="term" value="C:cytoplasm"/>
    <property type="evidence" value="ECO:0007669"/>
    <property type="project" value="TreeGrafter"/>
</dbReference>
<dbReference type="FunFam" id="3.40.50.1240:FF:000054">
    <property type="entry name" value="Putative phosphomutase"/>
    <property type="match status" value="1"/>
</dbReference>
<name>A0AAN7WSC7_9SACH</name>
<evidence type="ECO:0000313" key="2">
    <source>
        <dbReference type="Proteomes" id="UP001306508"/>
    </source>
</evidence>
<dbReference type="InterPro" id="IPR050275">
    <property type="entry name" value="PGM_Phosphatase"/>
</dbReference>
<dbReference type="SUPFAM" id="SSF53254">
    <property type="entry name" value="Phosphoglycerate mutase-like"/>
    <property type="match status" value="1"/>
</dbReference>
<dbReference type="GO" id="GO:0016791">
    <property type="term" value="F:phosphatase activity"/>
    <property type="evidence" value="ECO:0007669"/>
    <property type="project" value="TreeGrafter"/>
</dbReference>
<proteinExistence type="predicted"/>
<evidence type="ECO:0000313" key="1">
    <source>
        <dbReference type="EMBL" id="KAK5778843.1"/>
    </source>
</evidence>
<dbReference type="InterPro" id="IPR013078">
    <property type="entry name" value="His_Pase_superF_clade-1"/>
</dbReference>
<comment type="caution">
    <text evidence="1">The sequence shown here is derived from an EMBL/GenBank/DDBJ whole genome shotgun (WGS) entry which is preliminary data.</text>
</comment>
<gene>
    <name evidence="1" type="ORF">RI543_003768</name>
</gene>
<dbReference type="AlphaFoldDB" id="A0AAN7WSC7"/>
<organism evidence="1 2">
    <name type="scientific">Arxiozyma heterogenica</name>
    <dbReference type="NCBI Taxonomy" id="278026"/>
    <lineage>
        <taxon>Eukaryota</taxon>
        <taxon>Fungi</taxon>
        <taxon>Dikarya</taxon>
        <taxon>Ascomycota</taxon>
        <taxon>Saccharomycotina</taxon>
        <taxon>Saccharomycetes</taxon>
        <taxon>Saccharomycetales</taxon>
        <taxon>Saccharomycetaceae</taxon>
        <taxon>Arxiozyma</taxon>
    </lineage>
</organism>
<dbReference type="SMART" id="SM00855">
    <property type="entry name" value="PGAM"/>
    <property type="match status" value="1"/>
</dbReference>
<dbReference type="Proteomes" id="UP001306508">
    <property type="component" value="Unassembled WGS sequence"/>
</dbReference>
<dbReference type="PANTHER" id="PTHR48100:SF1">
    <property type="entry name" value="HISTIDINE PHOSPHATASE FAMILY PROTEIN-RELATED"/>
    <property type="match status" value="1"/>
</dbReference>
<dbReference type="EMBL" id="JAWIZZ010000051">
    <property type="protein sequence ID" value="KAK5778843.1"/>
    <property type="molecule type" value="Genomic_DNA"/>
</dbReference>
<reference evidence="2" key="1">
    <citation type="submission" date="2023-07" db="EMBL/GenBank/DDBJ databases">
        <title>A draft genome of Kazachstania heterogenica Y-27499.</title>
        <authorList>
            <person name="Donic C."/>
            <person name="Kralova J.S."/>
            <person name="Fidel L."/>
            <person name="Ben-Dor S."/>
            <person name="Jung S."/>
        </authorList>
    </citation>
    <scope>NUCLEOTIDE SEQUENCE [LARGE SCALE GENOMIC DNA]</scope>
    <source>
        <strain evidence="2">Y27499</strain>
    </source>
</reference>
<keyword evidence="2" id="KW-1185">Reference proteome</keyword>